<gene>
    <name evidence="3" type="ORF">QOZ95_003575</name>
</gene>
<dbReference type="InterPro" id="IPR025948">
    <property type="entry name" value="HTH-like_dom"/>
</dbReference>
<accession>A0ABU0L131</accession>
<keyword evidence="4" id="KW-1185">Reference proteome</keyword>
<dbReference type="InterPro" id="IPR001584">
    <property type="entry name" value="Integrase_cat-core"/>
</dbReference>
<feature type="domain" description="Integrase catalytic" evidence="2">
    <location>
        <begin position="116"/>
        <end position="295"/>
    </location>
</feature>
<evidence type="ECO:0000259" key="2">
    <source>
        <dbReference type="PROSITE" id="PS50994"/>
    </source>
</evidence>
<reference evidence="3 4" key="1">
    <citation type="submission" date="2023-07" db="EMBL/GenBank/DDBJ databases">
        <title>Genomic Encyclopedia of Type Strains, Phase IV (KMG-IV): sequencing the most valuable type-strain genomes for metagenomic binning, comparative biology and taxonomic classification.</title>
        <authorList>
            <person name="Goeker M."/>
        </authorList>
    </citation>
    <scope>NUCLEOTIDE SEQUENCE [LARGE SCALE GENOMIC DNA]</scope>
    <source>
        <strain evidence="3 4">DSM 14914</strain>
    </source>
</reference>
<dbReference type="PANTHER" id="PTHR46889:SF4">
    <property type="entry name" value="TRANSPOSASE INSO FOR INSERTION SEQUENCE ELEMENT IS911B-RELATED"/>
    <property type="match status" value="1"/>
</dbReference>
<evidence type="ECO:0000256" key="1">
    <source>
        <dbReference type="ARBA" id="ARBA00002286"/>
    </source>
</evidence>
<dbReference type="PANTHER" id="PTHR46889">
    <property type="entry name" value="TRANSPOSASE INSF FOR INSERTION SEQUENCE IS3B-RELATED"/>
    <property type="match status" value="1"/>
</dbReference>
<feature type="non-terminal residue" evidence="3">
    <location>
        <position position="1"/>
    </location>
</feature>
<evidence type="ECO:0000313" key="4">
    <source>
        <dbReference type="Proteomes" id="UP001242811"/>
    </source>
</evidence>
<dbReference type="InterPro" id="IPR036397">
    <property type="entry name" value="RNaseH_sf"/>
</dbReference>
<evidence type="ECO:0000313" key="3">
    <source>
        <dbReference type="EMBL" id="MDQ0495396.1"/>
    </source>
</evidence>
<dbReference type="SUPFAM" id="SSF53098">
    <property type="entry name" value="Ribonuclease H-like"/>
    <property type="match status" value="1"/>
</dbReference>
<dbReference type="Pfam" id="PF13276">
    <property type="entry name" value="HTH_21"/>
    <property type="match status" value="1"/>
</dbReference>
<protein>
    <submittedName>
        <fullName evidence="3">Transposase</fullName>
    </submittedName>
</protein>
<proteinExistence type="predicted"/>
<dbReference type="Gene3D" id="3.30.420.10">
    <property type="entry name" value="Ribonuclease H-like superfamily/Ribonuclease H"/>
    <property type="match status" value="1"/>
</dbReference>
<dbReference type="Pfam" id="PF13683">
    <property type="entry name" value="rve_3"/>
    <property type="match status" value="1"/>
</dbReference>
<sequence length="306" mass="35769">VAEHYICEGYAVTLVLRLANIPRSSYYYHKNGKVIEKTASEGRQKLGYSLRSDGVKVPDAQIMERIMELVSADGHAYGYRKLTVALRRDDGLIINKKKVYRLCRELDILRPQRKVNLSYPRKLARNRIITNSNQLFETDIKYGYIEGEDRFFFIQSCLDVYDRSVVAYHIGLRCEANDVIRTLQTALFKRQLFKAQTKPAIRTDNGPQFISHGFEAACESFGVEHERIPPRTPNMNAHIESFHRLLQDECLARYDFETYSEAYEAVTEFIHFYNERRIHSSIRDLSPSQFYEKNQIKPIPIREVRV</sequence>
<dbReference type="EMBL" id="JAUSWA010000021">
    <property type="protein sequence ID" value="MDQ0495396.1"/>
    <property type="molecule type" value="Genomic_DNA"/>
</dbReference>
<comment type="function">
    <text evidence="1">Involved in the transposition of the insertion sequence.</text>
</comment>
<dbReference type="InterPro" id="IPR012337">
    <property type="entry name" value="RNaseH-like_sf"/>
</dbReference>
<dbReference type="RefSeq" id="WP_307499912.1">
    <property type="nucleotide sequence ID" value="NZ_JAUSWA010000021.1"/>
</dbReference>
<dbReference type="Proteomes" id="UP001242811">
    <property type="component" value="Unassembled WGS sequence"/>
</dbReference>
<name>A0ABU0L131_9BACL</name>
<comment type="caution">
    <text evidence="3">The sequence shown here is derived from an EMBL/GenBank/DDBJ whole genome shotgun (WGS) entry which is preliminary data.</text>
</comment>
<dbReference type="NCBIfam" id="NF033516">
    <property type="entry name" value="transpos_IS3"/>
    <property type="match status" value="1"/>
</dbReference>
<dbReference type="InterPro" id="IPR050900">
    <property type="entry name" value="Transposase_IS3/IS150/IS904"/>
</dbReference>
<dbReference type="InterPro" id="IPR048020">
    <property type="entry name" value="Transpos_IS3"/>
</dbReference>
<dbReference type="PROSITE" id="PS50994">
    <property type="entry name" value="INTEGRASE"/>
    <property type="match status" value="1"/>
</dbReference>
<organism evidence="3 4">
    <name type="scientific">Paenibacillus brasilensis</name>
    <dbReference type="NCBI Taxonomy" id="128574"/>
    <lineage>
        <taxon>Bacteria</taxon>
        <taxon>Bacillati</taxon>
        <taxon>Bacillota</taxon>
        <taxon>Bacilli</taxon>
        <taxon>Bacillales</taxon>
        <taxon>Paenibacillaceae</taxon>
        <taxon>Paenibacillus</taxon>
    </lineage>
</organism>